<dbReference type="InterPro" id="IPR011761">
    <property type="entry name" value="ATP-grasp"/>
</dbReference>
<feature type="domain" description="ATP-grasp" evidence="1">
    <location>
        <begin position="110"/>
        <end position="335"/>
    </location>
</feature>
<accession>A0A160U2H1</accession>
<organism evidence="2">
    <name type="scientific">hydrothermal vent metagenome</name>
    <dbReference type="NCBI Taxonomy" id="652676"/>
    <lineage>
        <taxon>unclassified sequences</taxon>
        <taxon>metagenomes</taxon>
        <taxon>ecological metagenomes</taxon>
    </lineage>
</organism>
<dbReference type="PROSITE" id="PS50975">
    <property type="entry name" value="ATP_GRASP"/>
    <property type="match status" value="1"/>
</dbReference>
<dbReference type="InterPro" id="IPR013815">
    <property type="entry name" value="ATP_grasp_subdomain_1"/>
</dbReference>
<dbReference type="GO" id="GO:0005524">
    <property type="term" value="F:ATP binding"/>
    <property type="evidence" value="ECO:0007669"/>
    <property type="project" value="InterPro"/>
</dbReference>
<dbReference type="Gene3D" id="3.30.1490.20">
    <property type="entry name" value="ATP-grasp fold, A domain"/>
    <property type="match status" value="1"/>
</dbReference>
<dbReference type="SUPFAM" id="SSF56059">
    <property type="entry name" value="Glutathione synthetase ATP-binding domain-like"/>
    <property type="match status" value="1"/>
</dbReference>
<reference evidence="2" key="1">
    <citation type="submission" date="2015-10" db="EMBL/GenBank/DDBJ databases">
        <authorList>
            <person name="Gilbert D.G."/>
        </authorList>
    </citation>
    <scope>NUCLEOTIDE SEQUENCE</scope>
</reference>
<evidence type="ECO:0000259" key="1">
    <source>
        <dbReference type="PROSITE" id="PS50975"/>
    </source>
</evidence>
<dbReference type="EMBL" id="CZQD01000048">
    <property type="protein sequence ID" value="CUS57848.1"/>
    <property type="molecule type" value="Genomic_DNA"/>
</dbReference>
<proteinExistence type="predicted"/>
<name>A0A160U2H1_9ZZZZ</name>
<dbReference type="GO" id="GO:0046872">
    <property type="term" value="F:metal ion binding"/>
    <property type="evidence" value="ECO:0007669"/>
    <property type="project" value="InterPro"/>
</dbReference>
<evidence type="ECO:0000313" key="2">
    <source>
        <dbReference type="EMBL" id="CUS57848.1"/>
    </source>
</evidence>
<gene>
    <name evidence="2" type="ORF">MGWOODY_Hyp1928</name>
</gene>
<sequence>MYASGNSKILFITHGAGRGRKVPTGDVFLKRLAAKSHPLLKDIRIHRTGSGSANFEGVGLVIFWLGDPLMQKYPACYVDALAIAEEAVDRGIRILNHPDALSNTTKSRQAHIWADAGVPCAAAASVSTLEEMAGAIEQIGFPCIVRSDQEHAQRQVATLFKAEDAKALDSEGLLPAVVLKLYDIRQEYRDVGRPRSDLFARYHHKARAFVCGDRVLASHLFFSTERIVGLSNSLFQREASRLRRLARYFGYHERLRADLIAADKAYFSAPLEEAQELVQAVRALGLDFAAVDYSIRPEGHIIIWEANPYFWLPHGKASVLSRQRDAVTRVDQTFDWFTACIKAYCNDHPTLSVVSASRR</sequence>
<protein>
    <recommendedName>
        <fullName evidence="1">ATP-grasp domain-containing protein</fullName>
    </recommendedName>
</protein>
<dbReference type="AlphaFoldDB" id="A0A160U2H1"/>